<dbReference type="OrthoDB" id="344031at2"/>
<evidence type="ECO:0000313" key="1">
    <source>
        <dbReference type="EMBL" id="EQA43876.1"/>
    </source>
</evidence>
<organism evidence="1 2">
    <name type="scientific">Leptospira broomii serovar Hurstbridge str. 5399</name>
    <dbReference type="NCBI Taxonomy" id="1049789"/>
    <lineage>
        <taxon>Bacteria</taxon>
        <taxon>Pseudomonadati</taxon>
        <taxon>Spirochaetota</taxon>
        <taxon>Spirochaetia</taxon>
        <taxon>Leptospirales</taxon>
        <taxon>Leptospiraceae</taxon>
        <taxon>Leptospira</taxon>
    </lineage>
</organism>
<dbReference type="EMBL" id="AHMO02000008">
    <property type="protein sequence ID" value="EQA43876.1"/>
    <property type="molecule type" value="Genomic_DNA"/>
</dbReference>
<protein>
    <submittedName>
        <fullName evidence="1">Uncharacterized protein</fullName>
    </submittedName>
</protein>
<dbReference type="AlphaFoldDB" id="T0F7I5"/>
<keyword evidence="2" id="KW-1185">Reference proteome</keyword>
<comment type="caution">
    <text evidence="1">The sequence shown here is derived from an EMBL/GenBank/DDBJ whole genome shotgun (WGS) entry which is preliminary data.</text>
</comment>
<dbReference type="RefSeq" id="WP_010568704.1">
    <property type="nucleotide sequence ID" value="NZ_AHMO02000008.1"/>
</dbReference>
<proteinExistence type="predicted"/>
<evidence type="ECO:0000313" key="2">
    <source>
        <dbReference type="Proteomes" id="UP000015454"/>
    </source>
</evidence>
<name>T0F7I5_9LEPT</name>
<dbReference type="Proteomes" id="UP000015454">
    <property type="component" value="Unassembled WGS sequence"/>
</dbReference>
<accession>T0F7I5</accession>
<gene>
    <name evidence="1" type="ORF">LEP1GSC050_4104</name>
</gene>
<dbReference type="STRING" id="1049789.LEP1GSC050_4104"/>
<sequence length="188" mass="21496">MKNIIFIAMILSSHSLFSIDLENSWFIDTKEMKCKNVLEAKQNNKLDISPQGIKKADASCRKTKLTKIENKDGINTLACIGREYFFTASEDSCKRLEQFISLNARKWYWLAYRDSKANCGYTGEPPFDSMAPEKFVYKEGCKLITYNLESGVLLFDCSGNPTYSDMPKIAFTDSQEKCLTLKDLYHAN</sequence>
<reference evidence="1" key="1">
    <citation type="submission" date="2013-05" db="EMBL/GenBank/DDBJ databases">
        <authorList>
            <person name="Harkins D.M."/>
            <person name="Durkin A.S."/>
            <person name="Brinkac L.M."/>
            <person name="Haft D.H."/>
            <person name="Selengut J.D."/>
            <person name="Sanka R."/>
            <person name="DePew J."/>
            <person name="Purushe J."/>
            <person name="Hartskeerl R.A."/>
            <person name="Ahmed A."/>
            <person name="van der Linden H."/>
            <person name="Goris M.G.A."/>
            <person name="Vinetz J.M."/>
            <person name="Sutton G.G."/>
            <person name="Nierman W.C."/>
            <person name="Fouts D.E."/>
        </authorList>
    </citation>
    <scope>NUCLEOTIDE SEQUENCE [LARGE SCALE GENOMIC DNA]</scope>
    <source>
        <strain evidence="1">5399</strain>
    </source>
</reference>